<organism evidence="1 2">
    <name type="scientific">Oerskovia douganii</name>
    <dbReference type="NCBI Taxonomy" id="2762210"/>
    <lineage>
        <taxon>Bacteria</taxon>
        <taxon>Bacillati</taxon>
        <taxon>Actinomycetota</taxon>
        <taxon>Actinomycetes</taxon>
        <taxon>Micrococcales</taxon>
        <taxon>Cellulomonadaceae</taxon>
        <taxon>Oerskovia</taxon>
    </lineage>
</organism>
<dbReference type="GO" id="GO:0005524">
    <property type="term" value="F:ATP binding"/>
    <property type="evidence" value="ECO:0007669"/>
    <property type="project" value="UniProtKB-KW"/>
</dbReference>
<evidence type="ECO:0000313" key="1">
    <source>
        <dbReference type="EMBL" id="MBE7700233.1"/>
    </source>
</evidence>
<dbReference type="SUPFAM" id="SSF52540">
    <property type="entry name" value="P-loop containing nucleoside triphosphate hydrolases"/>
    <property type="match status" value="1"/>
</dbReference>
<gene>
    <name evidence="1" type="ORF">H9623_07945</name>
</gene>
<reference evidence="1 2" key="1">
    <citation type="submission" date="2020-08" db="EMBL/GenBank/DDBJ databases">
        <title>A Genomic Blueprint of the Chicken Gut Microbiome.</title>
        <authorList>
            <person name="Gilroy R."/>
            <person name="Ravi A."/>
            <person name="Getino M."/>
            <person name="Pursley I."/>
            <person name="Horton D.L."/>
            <person name="Alikhan N.-F."/>
            <person name="Baker D."/>
            <person name="Gharbi K."/>
            <person name="Hall N."/>
            <person name="Watson M."/>
            <person name="Adriaenssens E.M."/>
            <person name="Foster-Nyarko E."/>
            <person name="Jarju S."/>
            <person name="Secka A."/>
            <person name="Antonio M."/>
            <person name="Oren A."/>
            <person name="Chaudhuri R."/>
            <person name="La Ragione R.M."/>
            <person name="Hildebrand F."/>
            <person name="Pallen M.J."/>
        </authorList>
    </citation>
    <scope>NUCLEOTIDE SEQUENCE [LARGE SCALE GENOMIC DNA]</scope>
    <source>
        <strain evidence="1 2">Sa1BUA8</strain>
    </source>
</reference>
<dbReference type="Gene3D" id="3.40.50.300">
    <property type="entry name" value="P-loop containing nucleotide triphosphate hydrolases"/>
    <property type="match status" value="1"/>
</dbReference>
<name>A0A9D5U822_9CELL</name>
<dbReference type="EMBL" id="JACSPN010000007">
    <property type="protein sequence ID" value="MBE7700233.1"/>
    <property type="molecule type" value="Genomic_DNA"/>
</dbReference>
<evidence type="ECO:0000313" key="2">
    <source>
        <dbReference type="Proteomes" id="UP000822993"/>
    </source>
</evidence>
<keyword evidence="2" id="KW-1185">Reference proteome</keyword>
<proteinExistence type="predicted"/>
<keyword evidence="1" id="KW-0067">ATP-binding</keyword>
<protein>
    <submittedName>
        <fullName evidence="1">ATP-binding protein</fullName>
    </submittedName>
</protein>
<accession>A0A9D5U822</accession>
<dbReference type="Proteomes" id="UP000822993">
    <property type="component" value="Unassembled WGS sequence"/>
</dbReference>
<dbReference type="AlphaFoldDB" id="A0A9D5U822"/>
<dbReference type="Pfam" id="PF13671">
    <property type="entry name" value="AAA_33"/>
    <property type="match status" value="1"/>
</dbReference>
<keyword evidence="1" id="KW-0547">Nucleotide-binding</keyword>
<sequence length="154" mass="17110">MILMCGPAGSGKSTYARGLERDGYVLLSFDDEAWQRGHRDHPVPEDAMQSIHEHLQNRLTELVTSGARVVVDTSFWSKSSRDRYRDLLAPLGVTPTIYYLDTPTGVLLERIGARTNAGPNDVHVALEQAHAYINGFQIPTPDEGPLHVIRYPDA</sequence>
<comment type="caution">
    <text evidence="1">The sequence shown here is derived from an EMBL/GenBank/DDBJ whole genome shotgun (WGS) entry which is preliminary data.</text>
</comment>
<dbReference type="InterPro" id="IPR027417">
    <property type="entry name" value="P-loop_NTPase"/>
</dbReference>